<name>A0A1R3KZS4_9ROSI</name>
<proteinExistence type="predicted"/>
<dbReference type="EMBL" id="AWUE01009014">
    <property type="protein sequence ID" value="OMP12539.1"/>
    <property type="molecule type" value="Genomic_DNA"/>
</dbReference>
<reference evidence="2" key="1">
    <citation type="submission" date="2013-09" db="EMBL/GenBank/DDBJ databases">
        <title>Corchorus olitorius genome sequencing.</title>
        <authorList>
            <person name="Alam M."/>
            <person name="Haque M.S."/>
            <person name="Islam M.S."/>
            <person name="Emdad E.M."/>
            <person name="Islam M.M."/>
            <person name="Ahmed B."/>
            <person name="Halim A."/>
            <person name="Hossen Q.M.M."/>
            <person name="Hossain M.Z."/>
            <person name="Ahmed R."/>
            <person name="Khan M.M."/>
            <person name="Islam R."/>
            <person name="Rashid M.M."/>
            <person name="Khan S.A."/>
            <person name="Rahman M.S."/>
            <person name="Alam M."/>
            <person name="Yahiya A.S."/>
            <person name="Khan M.S."/>
            <person name="Azam M.S."/>
            <person name="Haque T."/>
            <person name="Lashkar M.Z.H."/>
            <person name="Akhand A.I."/>
            <person name="Morshed G."/>
            <person name="Roy S."/>
            <person name="Uddin K.S."/>
            <person name="Rabeya T."/>
            <person name="Hossain A.S."/>
            <person name="Chowdhury A."/>
            <person name="Snigdha A.R."/>
            <person name="Mortoza M.S."/>
            <person name="Matin S.A."/>
            <person name="Hoque S.M.E."/>
            <person name="Islam M.K."/>
            <person name="Roy D.K."/>
            <person name="Haider R."/>
            <person name="Moosa M.M."/>
            <person name="Elias S.M."/>
            <person name="Hasan A.M."/>
            <person name="Jahan S."/>
            <person name="Shafiuddin M."/>
            <person name="Mahmood N."/>
            <person name="Shommy N.S."/>
        </authorList>
    </citation>
    <scope>NUCLEOTIDE SEQUENCE [LARGE SCALE GENOMIC DNA]</scope>
    <source>
        <strain evidence="2">cv. O-4</strain>
    </source>
</reference>
<evidence type="ECO:0000313" key="2">
    <source>
        <dbReference type="Proteomes" id="UP000187203"/>
    </source>
</evidence>
<accession>A0A1R3KZS4</accession>
<protein>
    <submittedName>
        <fullName evidence="1">Nuclear pore complex, rNpl4 component (Sc Npl4) (ISS)</fullName>
    </submittedName>
</protein>
<evidence type="ECO:0000313" key="1">
    <source>
        <dbReference type="EMBL" id="OMP12539.1"/>
    </source>
</evidence>
<gene>
    <name evidence="1" type="ORF">COLO4_03057</name>
</gene>
<dbReference type="AlphaFoldDB" id="A0A1R3KZS4"/>
<sequence>MKQAISRKLKVPEERDLNSSAPGSIYRKVPWMYIDRMGVASLSFLPSCGVVAQHGCVRKEHFASSSSPSRYARPSYQQGRSYSLWSIPRLQR</sequence>
<comment type="caution">
    <text evidence="1">The sequence shown here is derived from an EMBL/GenBank/DDBJ whole genome shotgun (WGS) entry which is preliminary data.</text>
</comment>
<dbReference type="Proteomes" id="UP000187203">
    <property type="component" value="Unassembled WGS sequence"/>
</dbReference>
<organism evidence="1 2">
    <name type="scientific">Corchorus olitorius</name>
    <dbReference type="NCBI Taxonomy" id="93759"/>
    <lineage>
        <taxon>Eukaryota</taxon>
        <taxon>Viridiplantae</taxon>
        <taxon>Streptophyta</taxon>
        <taxon>Embryophyta</taxon>
        <taxon>Tracheophyta</taxon>
        <taxon>Spermatophyta</taxon>
        <taxon>Magnoliopsida</taxon>
        <taxon>eudicotyledons</taxon>
        <taxon>Gunneridae</taxon>
        <taxon>Pentapetalae</taxon>
        <taxon>rosids</taxon>
        <taxon>malvids</taxon>
        <taxon>Malvales</taxon>
        <taxon>Malvaceae</taxon>
        <taxon>Grewioideae</taxon>
        <taxon>Apeibeae</taxon>
        <taxon>Corchorus</taxon>
    </lineage>
</organism>
<keyword evidence="2" id="KW-1185">Reference proteome</keyword>